<reference evidence="5" key="1">
    <citation type="submission" date="2019-08" db="EMBL/GenBank/DDBJ databases">
        <authorList>
            <person name="Kucharzyk K."/>
            <person name="Murdoch R.W."/>
            <person name="Higgins S."/>
            <person name="Loffler F."/>
        </authorList>
    </citation>
    <scope>NUCLEOTIDE SEQUENCE</scope>
</reference>
<dbReference type="InterPro" id="IPR028350">
    <property type="entry name" value="DNAC/IstB-like"/>
</dbReference>
<dbReference type="Pfam" id="PF01695">
    <property type="entry name" value="IstB_IS21"/>
    <property type="match status" value="1"/>
</dbReference>
<evidence type="ECO:0000256" key="3">
    <source>
        <dbReference type="ARBA" id="ARBA00022840"/>
    </source>
</evidence>
<dbReference type="SMART" id="SM00382">
    <property type="entry name" value="AAA"/>
    <property type="match status" value="1"/>
</dbReference>
<evidence type="ECO:0000259" key="4">
    <source>
        <dbReference type="SMART" id="SM00382"/>
    </source>
</evidence>
<dbReference type="GO" id="GO:0006260">
    <property type="term" value="P:DNA replication"/>
    <property type="evidence" value="ECO:0007669"/>
    <property type="project" value="TreeGrafter"/>
</dbReference>
<evidence type="ECO:0000256" key="2">
    <source>
        <dbReference type="ARBA" id="ARBA00022741"/>
    </source>
</evidence>
<dbReference type="EMBL" id="VSSQ01009576">
    <property type="protein sequence ID" value="MPM42022.1"/>
    <property type="molecule type" value="Genomic_DNA"/>
</dbReference>
<sequence length="249" mass="28490">MVEHVIEQYMRTLKLGGMAKEWRSVEYTDTEQYVTALLALELREREANRINRMVKTAGFQVLKTLDDFEWKTDLELPNGLTREYMEDLRFLAPKENLIFMGAVGTGKTHLATALALRACQEGRHVRFFTAASLANILLEKNSRGTLNSFLGTLKKVELIVIDEIGFVPLHKEAAELLFQVISDCYERKSLIITSNLEFSQWNTVFGDNRLTAALIDRLIHHSHICIFSGESYRLTQSMLRQKSMKGTTL</sequence>
<dbReference type="PANTHER" id="PTHR30050">
    <property type="entry name" value="CHROMOSOMAL REPLICATION INITIATOR PROTEIN DNAA"/>
    <property type="match status" value="1"/>
</dbReference>
<accession>A0A644ZMH4</accession>
<comment type="caution">
    <text evidence="5">The sequence shown here is derived from an EMBL/GenBank/DDBJ whole genome shotgun (WGS) entry which is preliminary data.</text>
</comment>
<evidence type="ECO:0000256" key="1">
    <source>
        <dbReference type="ARBA" id="ARBA00008059"/>
    </source>
</evidence>
<dbReference type="AlphaFoldDB" id="A0A644ZMH4"/>
<dbReference type="PANTHER" id="PTHR30050:SF4">
    <property type="entry name" value="ATP-BINDING PROTEIN RV3427C IN INSERTION SEQUENCE-RELATED"/>
    <property type="match status" value="1"/>
</dbReference>
<dbReference type="InterPro" id="IPR003593">
    <property type="entry name" value="AAA+_ATPase"/>
</dbReference>
<dbReference type="InterPro" id="IPR027417">
    <property type="entry name" value="P-loop_NTPase"/>
</dbReference>
<feature type="domain" description="AAA+ ATPase" evidence="4">
    <location>
        <begin position="93"/>
        <end position="225"/>
    </location>
</feature>
<gene>
    <name evidence="5" type="ORF">SDC9_88684</name>
</gene>
<dbReference type="InterPro" id="IPR047661">
    <property type="entry name" value="IstB"/>
</dbReference>
<dbReference type="GO" id="GO:0005524">
    <property type="term" value="F:ATP binding"/>
    <property type="evidence" value="ECO:0007669"/>
    <property type="project" value="UniProtKB-KW"/>
</dbReference>
<dbReference type="SUPFAM" id="SSF52540">
    <property type="entry name" value="P-loop containing nucleoside triphosphate hydrolases"/>
    <property type="match status" value="1"/>
</dbReference>
<dbReference type="PIRSF" id="PIRSF003073">
    <property type="entry name" value="DNAC_TnpB_IstB"/>
    <property type="match status" value="1"/>
</dbReference>
<name>A0A644ZMH4_9ZZZZ</name>
<keyword evidence="3" id="KW-0067">ATP-binding</keyword>
<comment type="similarity">
    <text evidence="1">Belongs to the IS21/IS1162 putative ATP-binding protein family.</text>
</comment>
<proteinExistence type="inferred from homology"/>
<protein>
    <submittedName>
        <fullName evidence="5">IS21 family transposase ISCth15</fullName>
    </submittedName>
</protein>
<dbReference type="Gene3D" id="3.40.50.300">
    <property type="entry name" value="P-loop containing nucleotide triphosphate hydrolases"/>
    <property type="match status" value="1"/>
</dbReference>
<dbReference type="CDD" id="cd00009">
    <property type="entry name" value="AAA"/>
    <property type="match status" value="1"/>
</dbReference>
<keyword evidence="2" id="KW-0547">Nucleotide-binding</keyword>
<dbReference type="NCBIfam" id="NF038214">
    <property type="entry name" value="IS21_help_AAA"/>
    <property type="match status" value="1"/>
</dbReference>
<evidence type="ECO:0000313" key="5">
    <source>
        <dbReference type="EMBL" id="MPM42022.1"/>
    </source>
</evidence>
<organism evidence="5">
    <name type="scientific">bioreactor metagenome</name>
    <dbReference type="NCBI Taxonomy" id="1076179"/>
    <lineage>
        <taxon>unclassified sequences</taxon>
        <taxon>metagenomes</taxon>
        <taxon>ecological metagenomes</taxon>
    </lineage>
</organism>
<dbReference type="InterPro" id="IPR002611">
    <property type="entry name" value="IstB_ATP-bd"/>
</dbReference>